<dbReference type="CDD" id="cd05930">
    <property type="entry name" value="A_NRPS"/>
    <property type="match status" value="3"/>
</dbReference>
<dbReference type="PROSITE" id="PS50075">
    <property type="entry name" value="CARRIER"/>
    <property type="match status" value="3"/>
</dbReference>
<dbReference type="FunFam" id="3.30.300.30:FF:000015">
    <property type="entry name" value="Nonribosomal peptide synthase SidD"/>
    <property type="match status" value="2"/>
</dbReference>
<dbReference type="PROSITE" id="PS00455">
    <property type="entry name" value="AMP_BINDING"/>
    <property type="match status" value="3"/>
</dbReference>
<feature type="domain" description="Carrier" evidence="7">
    <location>
        <begin position="2028"/>
        <end position="2105"/>
    </location>
</feature>
<dbReference type="Gene3D" id="3.30.559.30">
    <property type="entry name" value="Nonribosomal peptide synthetase, condensation domain"/>
    <property type="match status" value="3"/>
</dbReference>
<dbReference type="PANTHER" id="PTHR45527">
    <property type="entry name" value="NONRIBOSOMAL PEPTIDE SYNTHETASE"/>
    <property type="match status" value="1"/>
</dbReference>
<feature type="domain" description="Carrier" evidence="7">
    <location>
        <begin position="968"/>
        <end position="1045"/>
    </location>
</feature>
<dbReference type="Gene3D" id="3.30.300.30">
    <property type="match status" value="3"/>
</dbReference>
<dbReference type="SUPFAM" id="SSF52777">
    <property type="entry name" value="CoA-dependent acyltransferases"/>
    <property type="match status" value="6"/>
</dbReference>
<keyword evidence="5" id="KW-0436">Ligase</keyword>
<organism evidence="8 9">
    <name type="scientific">Croceifilum oryzae</name>
    <dbReference type="NCBI Taxonomy" id="1553429"/>
    <lineage>
        <taxon>Bacteria</taxon>
        <taxon>Bacillati</taxon>
        <taxon>Bacillota</taxon>
        <taxon>Bacilli</taxon>
        <taxon>Bacillales</taxon>
        <taxon>Thermoactinomycetaceae</taxon>
        <taxon>Croceifilum</taxon>
    </lineage>
</organism>
<dbReference type="Gene3D" id="2.30.38.10">
    <property type="entry name" value="Luciferase, Domain 3"/>
    <property type="match status" value="3"/>
</dbReference>
<dbReference type="InterPro" id="IPR010080">
    <property type="entry name" value="Thioester_reductase-like_dom"/>
</dbReference>
<dbReference type="Pfam" id="PF00668">
    <property type="entry name" value="Condensation"/>
    <property type="match status" value="3"/>
</dbReference>
<dbReference type="Pfam" id="PF13193">
    <property type="entry name" value="AMP-binding_C"/>
    <property type="match status" value="3"/>
</dbReference>
<evidence type="ECO:0000256" key="4">
    <source>
        <dbReference type="ARBA" id="ARBA00022553"/>
    </source>
</evidence>
<comment type="caution">
    <text evidence="8">The sequence shown here is derived from an EMBL/GenBank/DDBJ whole genome shotgun (WGS) entry which is preliminary data.</text>
</comment>
<comment type="cofactor">
    <cofactor evidence="1">
        <name>pantetheine 4'-phosphate</name>
        <dbReference type="ChEBI" id="CHEBI:47942"/>
    </cofactor>
</comment>
<dbReference type="GO" id="GO:0044550">
    <property type="term" value="P:secondary metabolite biosynthetic process"/>
    <property type="evidence" value="ECO:0007669"/>
    <property type="project" value="TreeGrafter"/>
</dbReference>
<dbReference type="Gene3D" id="3.40.50.980">
    <property type="match status" value="6"/>
</dbReference>
<sequence length="3581" mass="409414">MSELGGCATTSGQKGLWMIHELDKQEDPYRELTRFRIHGELHVPTLKKALYEVVKRHSALRAKFTTAGLIPKQVIGSEIELPFLFHDLCSYQSEAKEVFINQKLDDSLRASMNLQEPPLFRIQLFQIEEREFLFDLVIHHIIYDGASMSLLLRELWWIYDQIVSNKKINLPEAVSCTEVVEQIEGDPTLYAEAKKYWLNKIHLPEVNVTFPADFMTKKISDKGKNIRIPMDSELFMQVREFSRDHNTSVYRVMLAAYGVLLSQFTNQEDIFVGMPMNLRSDEMKDVFGYFVNVMPVKMEMSRQQTFLELLAHVDQNVKDAIRYKQYPFNELVMELNPDRNASNLIYSTSFNMVHIPKVRLSGLEVDEVSGAKDRCPNDMSWFLLREEDRVWFEVSYKEDLYSEDSVQNLIRRYHHILRVLIGNAAEEIAKVDLLLTEDHELINQVNATDAWYPQMTIPERFCEQVKLYGDFIALSMGEKQLTYNQLDQLTNQVAQFLQMKKITQGQKVAILLERSIETVVSLLGILKAGAVYVPIDTEYPKDRIQYMLQNSEAVAVISRNEYRELLGEMSIHFIDVNEFTNASVEPVQISAQPDDLAYMIYTSGSTGKPKGVLVRHGGVLNLAEWERNVYDIQLSQCRLQFATYSFDTSVQDTFSALLNGARLHLLTDEERRSPELLLEVAERLEATKIHFPTAFFQQFVHYLTEEVLNRLQLKQIWVGGEALPVEVARNFRKRVGDRITLINSYGPTEATVTTTAFNICEDIAASDRSVPIGKPIHNIKKYILNAYGQLCPIGVMGELYIGGKGLAVGYWNLLDKTSEAFVPHPFSIDPSEVLYRTGDLVRWLPDGNIEYMGRKDNQVKVRGFRIELGEIESALLQHPAIAEAAVVAPYHGHVRELVTYYTKKSGVEVSSEELRQYVMKSLPSYMVPGYFVALAELPLSPTGKLDRKKLLSYPLELEQEQELESIQKPRTEVEKKLVEIWASVLARKADSIHIQSDFFSIGGHSLLAIQVVNQIRQRWSVKVEMKEFFLHSTVKGLARIIELKVKEERSNDEIKLIPLAPEKEWYELSHAQKRLWFLHKFDLSSRVYDLPMHLRLKGIVDPEAVKLAIDSLSERHESLRTLFIEVDGEPKQKILPQSHFAWEAKDMTGLASEEQIQKIKAHIADNDATPFDLSEGPLARFILFQLSSDEAYLYLNLHHIITDGWSMDLFLQELEEQVFAIKENRTANLKPISIRYVDYAEWQLHEMSEANGDEDEQYWLDQLQGTLPILDLPMDYPRPEVQTFDGAMVKQIIPATWISRLKEISRQENVSMYMLFLASYKKMLHDLSAQQDIIVGTPVAGRDRSELEVVQGFFVNTLAIRTPFAGIETLQQLLQQVKQQCLDAFDHQSYPFDRLVERLSIDRDPSRTPIFTVMFSYQVNQYNRLSDWYKVLPLEDFDISKFDLTLFVSEQGEEIEVGFEYNTSLFKEETMTRFMGYFLEVLKAWDEMKSLPFRMLDLRTTFEQALEHHVNSTDVKVQMVTIAERFQEQVERFPDAIALKMGEKSLTYRELDLYSNQVAQTLKKSCIGMQEKVAILLDRSMETVVSLLGVLKAGAVYVPVDPEYPQDRIQYMLEDSGANAVITNAQYVSLLGDLSIQAINIEMVKEVSTEPLALDLTPDDFAYVIYTSGSTGRPKGTQLGQRGVINLAEWYRQEHGIRAGEIVLQFASFSFDASVGETFGALLNGAQLYFLSDEERRSPETLIELVTRIHPSLVLLPTALFQQLMHVLSSEQLAGLKSLKHLLVGGEALPVDAVRAWQKQMDDRPFLFNVYGPTEATVAATSYLIDQPVEKHETNIPIGKPLYNTKIYLLDEQGQACPVGAIGEICIESIGLAAGYLNQPEKTAEAFVPHPLFPEKTIYRSGDLARFRTDGNIEYMGRKDDQVKVRGYRIELGEIESALLQHSSISEAVVVAPYRGSVRELVAYYTMVSGADVEVEELRQEMLESFPSYMIPGYFIALEELPLSPTGKVDRKKLLSYEIQEDVVEIKEPRTAIEKELVAIWGAVLNRDSGSISIDSNFFSLGGHSLLAIQVVNQIKRVWDVKLEIKEIFLSPTLCDMAQLIEQKIETQTNPRENKITRVEEKETYALSHAQKRLWFLYQYHPSSRVYDVPMLLQTQEKIDHEYLKQAIELLCIRHDSLRTVFVEVDGEPRQQILEQSQFAWDVKDLTHVNEAGQQEQVKEYIRWSEQEPFNLSTGPLMRVILFQLSNQYQLYFNFHHIITDGWSIERFLHELKEQYEALLENRPAKLYSLPIRYVDYAEHQALAKEHGWEKEEQYWLEQLGGSLPVLELPTDYPRPEIQTFDGAIIHREISPGLANQLAEMCQEENVSMYMLLLTGYQKLLHYLAGQSDIIVGTPTAGRDEEELENVQGFFVNTIAIRTQFAGITNLQQLLQYVKQQCLDAFEHQAYPFDQLIEKLDLERDSSRTPIFSTMFAYQAKKVGGEWYTDVPLEDHQNSKFDLSLSVIEEETGFKIVFEYNTNIFKADTIERFTDSFLQVLRCFVDQRHTPFEQLYLLPEFEEKWLQQVNQTQAVVPDITLSEMFTEQVKQHGDSIALSMGDVEITYQELDQRTNQIAQLLQSRGVQSQQKVVILLERSIDTVLSLLGILKAGAIYVPVDPAYPEERVKYMIEDSQAQAIITRERYRSLIEKPTIEIIDIMEIDRQSTEPVDCKVSADDLAYMIYTSGSTGKPKGTLLRHRGVISLILQHQTVLSLSSADTCLQFSSYSFDASVEDTLPALLTGARLHMLTEEERTSPEAFIDVSERVKASKCTIPTASFQQFVYFLSEENVCRLSHMRHILVGGEALPVEVARSFQEKVKDRFTLWNAYGPTEATVDATWYKVQGKIADHVRVIPIGKPIHNTKIHILNQYGQPCPFRTRGEIYIESIGLAVGYWNQPEKTAAAFVPHPFSDDPEARLYRSGDLGRWLPCGNVEYMGRKDDQVKVRGYRIELGEIESTLHQHPSIVEAVVLAPYKGQVRELIAYYTTGSGEVVVADELRKYVANTLPNYMIPSHFYHLDQLPITAGSKVDRKKLLSYQPAESKREIVYPSTEIEKRIAQVWSEVLEVGQVGIHDDFFELGGHSLRIMPALLQLKPHYPILVIQDFFLYRTVEAMAAYIEREQSEKAIVDVKASIEVSKDQQEERVIERPKLDSIVLREKQDPQAVFLTGATGFLGAHILHDLIQATEATVYCLVRADDEAKGLDRLKSTMEFYFGNQDTSVVGSRVHAVSGDLSFDDLGITDEIKHRLTHVDTVIHCGADVRHYGEEQQFQAVNVSSTESLIKLCTQWQARFHYVSTLSIVGHKASDPAKWSFTEHDFDRGQNIENVYVKSKFEAERLVKEAGNKGLPVTIHRVGNLVAHSETGQFQRNIHQNAFYRFIKATLILGAIPPITSDIDLTPINYCSQALVYLTRFKETIGETFHLCNPALASGESYIKDLQSFGYNIQTVEPERFFERIFRSSLTSEQQEAVELMMPQLEGGKGGGGQVYIDCERTQAFLADSEIQCAKPNELFVHLLLDYGVKVGFFPSTNKEALFIEREVVMKR</sequence>
<evidence type="ECO:0000313" key="9">
    <source>
        <dbReference type="Proteomes" id="UP001238450"/>
    </source>
</evidence>
<dbReference type="SUPFAM" id="SSF56801">
    <property type="entry name" value="Acetyl-CoA synthetase-like"/>
    <property type="match status" value="3"/>
</dbReference>
<dbReference type="InterPro" id="IPR036291">
    <property type="entry name" value="NAD(P)-bd_dom_sf"/>
</dbReference>
<evidence type="ECO:0000259" key="7">
    <source>
        <dbReference type="PROSITE" id="PS50075"/>
    </source>
</evidence>
<dbReference type="InterPro" id="IPR006162">
    <property type="entry name" value="Ppantetheine_attach_site"/>
</dbReference>
<evidence type="ECO:0000256" key="2">
    <source>
        <dbReference type="ARBA" id="ARBA00006432"/>
    </source>
</evidence>
<dbReference type="InterPro" id="IPR023213">
    <property type="entry name" value="CAT-like_dom_sf"/>
</dbReference>
<reference evidence="8 9" key="1">
    <citation type="submission" date="2023-07" db="EMBL/GenBank/DDBJ databases">
        <title>Genomic Encyclopedia of Type Strains, Phase IV (KMG-IV): sequencing the most valuable type-strain genomes for metagenomic binning, comparative biology and taxonomic classification.</title>
        <authorList>
            <person name="Goeker M."/>
        </authorList>
    </citation>
    <scope>NUCLEOTIDE SEQUENCE [LARGE SCALE GENOMIC DNA]</scope>
    <source>
        <strain evidence="8 9">DSM 46876</strain>
    </source>
</reference>
<dbReference type="GO" id="GO:0005737">
    <property type="term" value="C:cytoplasm"/>
    <property type="evidence" value="ECO:0007669"/>
    <property type="project" value="TreeGrafter"/>
</dbReference>
<dbReference type="FunFam" id="3.40.50.980:FF:000001">
    <property type="entry name" value="Non-ribosomal peptide synthetase"/>
    <property type="match status" value="3"/>
</dbReference>
<dbReference type="InterPro" id="IPR013120">
    <property type="entry name" value="FAR_NAD-bd"/>
</dbReference>
<dbReference type="NCBIfam" id="NF003417">
    <property type="entry name" value="PRK04813.1"/>
    <property type="match status" value="3"/>
</dbReference>
<dbReference type="CDD" id="cd19531">
    <property type="entry name" value="LCL_NRPS-like"/>
    <property type="match status" value="2"/>
</dbReference>
<dbReference type="GO" id="GO:0031177">
    <property type="term" value="F:phosphopantetheine binding"/>
    <property type="evidence" value="ECO:0007669"/>
    <property type="project" value="InterPro"/>
</dbReference>
<keyword evidence="9" id="KW-1185">Reference proteome</keyword>
<dbReference type="InterPro" id="IPR001242">
    <property type="entry name" value="Condensation_dom"/>
</dbReference>
<dbReference type="FunFam" id="1.10.1200.10:FF:000005">
    <property type="entry name" value="Nonribosomal peptide synthetase 1"/>
    <property type="match status" value="2"/>
</dbReference>
<evidence type="ECO:0000313" key="8">
    <source>
        <dbReference type="EMBL" id="MDQ0416996.1"/>
    </source>
</evidence>
<dbReference type="PANTHER" id="PTHR45527:SF1">
    <property type="entry name" value="FATTY ACID SYNTHASE"/>
    <property type="match status" value="1"/>
</dbReference>
<evidence type="ECO:0000256" key="6">
    <source>
        <dbReference type="ARBA" id="ARBA00023194"/>
    </source>
</evidence>
<dbReference type="RefSeq" id="WP_307251687.1">
    <property type="nucleotide sequence ID" value="NZ_JAUSUV010000004.1"/>
</dbReference>
<keyword evidence="6" id="KW-0045">Antibiotic biosynthesis</keyword>
<dbReference type="Pfam" id="PF00550">
    <property type="entry name" value="PP-binding"/>
    <property type="match status" value="3"/>
</dbReference>
<protein>
    <submittedName>
        <fullName evidence="8">Amino acid adenylation domain-containing protein/thioester reductase-like protein</fullName>
    </submittedName>
</protein>
<dbReference type="InterPro" id="IPR020845">
    <property type="entry name" value="AMP-binding_CS"/>
</dbReference>
<dbReference type="SMART" id="SM00823">
    <property type="entry name" value="PKS_PP"/>
    <property type="match status" value="2"/>
</dbReference>
<evidence type="ECO:0000256" key="1">
    <source>
        <dbReference type="ARBA" id="ARBA00001957"/>
    </source>
</evidence>
<keyword evidence="4" id="KW-0597">Phosphoprotein</keyword>
<dbReference type="CDD" id="cd05235">
    <property type="entry name" value="SDR_e1"/>
    <property type="match status" value="1"/>
</dbReference>
<proteinExistence type="inferred from homology"/>
<dbReference type="Pfam" id="PF00501">
    <property type="entry name" value="AMP-binding"/>
    <property type="match status" value="3"/>
</dbReference>
<dbReference type="NCBIfam" id="TIGR01733">
    <property type="entry name" value="AA-adenyl-dom"/>
    <property type="match status" value="3"/>
</dbReference>
<dbReference type="EMBL" id="JAUSUV010000004">
    <property type="protein sequence ID" value="MDQ0416996.1"/>
    <property type="molecule type" value="Genomic_DNA"/>
</dbReference>
<dbReference type="InterPro" id="IPR010071">
    <property type="entry name" value="AA_adenyl_dom"/>
</dbReference>
<dbReference type="Gene3D" id="1.10.1200.10">
    <property type="entry name" value="ACP-like"/>
    <property type="match status" value="3"/>
</dbReference>
<dbReference type="Gene3D" id="3.40.50.720">
    <property type="entry name" value="NAD(P)-binding Rossmann-like Domain"/>
    <property type="match status" value="1"/>
</dbReference>
<dbReference type="GO" id="GO:0008610">
    <property type="term" value="P:lipid biosynthetic process"/>
    <property type="evidence" value="ECO:0007669"/>
    <property type="project" value="UniProtKB-ARBA"/>
</dbReference>
<dbReference type="SUPFAM" id="SSF47336">
    <property type="entry name" value="ACP-like"/>
    <property type="match status" value="3"/>
</dbReference>
<gene>
    <name evidence="8" type="ORF">J2Z48_001168</name>
</gene>
<dbReference type="FunFam" id="3.40.50.12780:FF:000012">
    <property type="entry name" value="Non-ribosomal peptide synthetase"/>
    <property type="match status" value="3"/>
</dbReference>
<dbReference type="InterPro" id="IPR000873">
    <property type="entry name" value="AMP-dep_synth/lig_dom"/>
</dbReference>
<dbReference type="InterPro" id="IPR045851">
    <property type="entry name" value="AMP-bd_C_sf"/>
</dbReference>
<name>A0AAJ1WTH2_9BACL</name>
<dbReference type="Proteomes" id="UP001238450">
    <property type="component" value="Unassembled WGS sequence"/>
</dbReference>
<evidence type="ECO:0000256" key="3">
    <source>
        <dbReference type="ARBA" id="ARBA00022450"/>
    </source>
</evidence>
<dbReference type="InterPro" id="IPR025110">
    <property type="entry name" value="AMP-bd_C"/>
</dbReference>
<dbReference type="PROSITE" id="PS00012">
    <property type="entry name" value="PHOSPHOPANTETHEINE"/>
    <property type="match status" value="2"/>
</dbReference>
<keyword evidence="3" id="KW-0596">Phosphopantetheine</keyword>
<dbReference type="GO" id="GO:0016874">
    <property type="term" value="F:ligase activity"/>
    <property type="evidence" value="ECO:0007669"/>
    <property type="project" value="UniProtKB-KW"/>
</dbReference>
<comment type="similarity">
    <text evidence="2">Belongs to the ATP-dependent AMP-binding enzyme family.</text>
</comment>
<dbReference type="InterPro" id="IPR009081">
    <property type="entry name" value="PP-bd_ACP"/>
</dbReference>
<dbReference type="InterPro" id="IPR020806">
    <property type="entry name" value="PKS_PP-bd"/>
</dbReference>
<evidence type="ECO:0000256" key="5">
    <source>
        <dbReference type="ARBA" id="ARBA00022598"/>
    </source>
</evidence>
<dbReference type="SUPFAM" id="SSF51735">
    <property type="entry name" value="NAD(P)-binding Rossmann-fold domains"/>
    <property type="match status" value="1"/>
</dbReference>
<accession>A0AAJ1WTH2</accession>
<dbReference type="NCBIfam" id="TIGR01746">
    <property type="entry name" value="Thioester-redct"/>
    <property type="match status" value="1"/>
</dbReference>
<dbReference type="GO" id="GO:0043041">
    <property type="term" value="P:amino acid activation for nonribosomal peptide biosynthetic process"/>
    <property type="evidence" value="ECO:0007669"/>
    <property type="project" value="TreeGrafter"/>
</dbReference>
<dbReference type="InterPro" id="IPR036736">
    <property type="entry name" value="ACP-like_sf"/>
</dbReference>
<dbReference type="GO" id="GO:0017000">
    <property type="term" value="P:antibiotic biosynthetic process"/>
    <property type="evidence" value="ECO:0007669"/>
    <property type="project" value="UniProtKB-KW"/>
</dbReference>
<dbReference type="Pfam" id="PF07993">
    <property type="entry name" value="NAD_binding_4"/>
    <property type="match status" value="1"/>
</dbReference>
<feature type="domain" description="Carrier" evidence="7">
    <location>
        <begin position="3085"/>
        <end position="3159"/>
    </location>
</feature>
<dbReference type="Gene3D" id="3.30.559.10">
    <property type="entry name" value="Chloramphenicol acetyltransferase-like domain"/>
    <property type="match status" value="3"/>
</dbReference>